<accession>A0ABN6FV10</accession>
<dbReference type="Proteomes" id="UP000681317">
    <property type="component" value="Chromosome"/>
</dbReference>
<reference evidence="1 2" key="1">
    <citation type="submission" date="2021-03" db="EMBL/GenBank/DDBJ databases">
        <title>Complete Genome Sequences of Two Lysobacter Strains Isolated from Sea Water (Lysobacter caseinilyticus) and Soil (Lysobacter helvus) in South Korea.</title>
        <authorList>
            <person name="Watanabe Y."/>
            <person name="Arakawa K."/>
        </authorList>
    </citation>
    <scope>NUCLEOTIDE SEQUENCE [LARGE SCALE GENOMIC DNA]</scope>
    <source>
        <strain evidence="1 2">KVB24</strain>
    </source>
</reference>
<gene>
    <name evidence="1" type="ORF">LYSCAS_23030</name>
</gene>
<dbReference type="RefSeq" id="WP_213434213.1">
    <property type="nucleotide sequence ID" value="NZ_AP024545.1"/>
</dbReference>
<proteinExistence type="predicted"/>
<protein>
    <submittedName>
        <fullName evidence="1">Uncharacterized protein</fullName>
    </submittedName>
</protein>
<sequence length="139" mass="15256">MNRINIELGPLTLDGPMGSAAERFLNITASLRITVDGVSVLDELAVPVLELAAQLDMADLEHGFVYTSVESDYALLIVLPWKDGMFIASPMSGTCAEKAVSKDAVRVAFTDMRMGLDRILATRHIDIPRDTRHRANPFL</sequence>
<evidence type="ECO:0000313" key="2">
    <source>
        <dbReference type="Proteomes" id="UP000681317"/>
    </source>
</evidence>
<name>A0ABN6FV10_9GAMM</name>
<keyword evidence="2" id="KW-1185">Reference proteome</keyword>
<dbReference type="EMBL" id="AP024545">
    <property type="protein sequence ID" value="BCT93279.1"/>
    <property type="molecule type" value="Genomic_DNA"/>
</dbReference>
<organism evidence="1 2">
    <name type="scientific">Noviluteimonas caseinilytica</name>
    <dbReference type="NCBI Taxonomy" id="2675101"/>
    <lineage>
        <taxon>Bacteria</taxon>
        <taxon>Pseudomonadati</taxon>
        <taxon>Pseudomonadota</taxon>
        <taxon>Gammaproteobacteria</taxon>
        <taxon>Lysobacterales</taxon>
        <taxon>Lysobacteraceae</taxon>
        <taxon>Noviluteimonas</taxon>
    </lineage>
</organism>
<evidence type="ECO:0000313" key="1">
    <source>
        <dbReference type="EMBL" id="BCT93279.1"/>
    </source>
</evidence>